<comment type="similarity">
    <text evidence="1">Belongs to the DNase II family.</text>
</comment>
<dbReference type="InterPro" id="IPR004947">
    <property type="entry name" value="DNase_II"/>
</dbReference>
<gene>
    <name evidence="3" type="primary">DNA2_0</name>
    <name evidence="3" type="ORF">g.145199</name>
</gene>
<dbReference type="GO" id="GO:0006309">
    <property type="term" value="P:apoptotic DNA fragmentation"/>
    <property type="evidence" value="ECO:0007669"/>
    <property type="project" value="TreeGrafter"/>
</dbReference>
<name>A0A2S2NP71_SCHGA</name>
<dbReference type="GO" id="GO:0004531">
    <property type="term" value="F:deoxyribonuclease II activity"/>
    <property type="evidence" value="ECO:0007669"/>
    <property type="project" value="InterPro"/>
</dbReference>
<evidence type="ECO:0000313" key="3">
    <source>
        <dbReference type="EMBL" id="MBY18752.1"/>
    </source>
</evidence>
<dbReference type="Pfam" id="PF03265">
    <property type="entry name" value="DNase_II"/>
    <property type="match status" value="1"/>
</dbReference>
<sequence>MDPKNQEWTYFTGITTEKSAIGYTVSQMYTTSKTCNESIMWMVYNDEPTNGPVSSSKGHSKGIVIADKSSGLWLVHSVPLFPQLPNQNNSYTYPDTGVKNGQSFLCISMTAAELDKVGNQIIKNEVMIYGSHFGGNLNSTYLGLYNATLPHKMPKEKNDEPRLETLLSIEGVEFLSISKSRHYGKDLYEDFITQEAKSNLYTETWLNSRDKLKSACSGQYK</sequence>
<dbReference type="CDD" id="cd09120">
    <property type="entry name" value="PLDc_DNaseII_1"/>
    <property type="match status" value="1"/>
</dbReference>
<organism evidence="3">
    <name type="scientific">Schizaphis graminum</name>
    <name type="common">Green bug aphid</name>
    <dbReference type="NCBI Taxonomy" id="13262"/>
    <lineage>
        <taxon>Eukaryota</taxon>
        <taxon>Metazoa</taxon>
        <taxon>Ecdysozoa</taxon>
        <taxon>Arthropoda</taxon>
        <taxon>Hexapoda</taxon>
        <taxon>Insecta</taxon>
        <taxon>Pterygota</taxon>
        <taxon>Neoptera</taxon>
        <taxon>Paraneoptera</taxon>
        <taxon>Hemiptera</taxon>
        <taxon>Sternorrhyncha</taxon>
        <taxon>Aphidomorpha</taxon>
        <taxon>Aphidoidea</taxon>
        <taxon>Aphididae</taxon>
        <taxon>Aphidini</taxon>
        <taxon>Schizaphis</taxon>
    </lineage>
</organism>
<evidence type="ECO:0000256" key="2">
    <source>
        <dbReference type="ARBA" id="ARBA00022801"/>
    </source>
</evidence>
<accession>A0A2S2NP71</accession>
<dbReference type="EMBL" id="GGMR01006133">
    <property type="protein sequence ID" value="MBY18752.1"/>
    <property type="molecule type" value="Transcribed_RNA"/>
</dbReference>
<protein>
    <submittedName>
        <fullName evidence="3">Plancitoxin-1</fullName>
    </submittedName>
</protein>
<reference evidence="3" key="1">
    <citation type="submission" date="2018-04" db="EMBL/GenBank/DDBJ databases">
        <title>Transcriptome of Schizaphis graminum biotype I.</title>
        <authorList>
            <person name="Scully E.D."/>
            <person name="Geib S.M."/>
            <person name="Palmer N.A."/>
            <person name="Koch K."/>
            <person name="Bradshaw J."/>
            <person name="Heng-Moss T."/>
            <person name="Sarath G."/>
        </authorList>
    </citation>
    <scope>NUCLEOTIDE SEQUENCE</scope>
</reference>
<dbReference type="AlphaFoldDB" id="A0A2S2NP71"/>
<dbReference type="PANTHER" id="PTHR10858:SF23">
    <property type="entry name" value="DEOXYRIBONUCLEASE II"/>
    <property type="match status" value="1"/>
</dbReference>
<evidence type="ECO:0000256" key="1">
    <source>
        <dbReference type="ARBA" id="ARBA00007527"/>
    </source>
</evidence>
<dbReference type="PANTHER" id="PTHR10858">
    <property type="entry name" value="DEOXYRIBONUCLEASE II"/>
    <property type="match status" value="1"/>
</dbReference>
<proteinExistence type="inferred from homology"/>
<keyword evidence="2" id="KW-0378">Hydrolase</keyword>